<proteinExistence type="predicted"/>
<accession>A0ABQ7TW26</accession>
<protein>
    <submittedName>
        <fullName evidence="1">Uncharacterized protein</fullName>
    </submittedName>
</protein>
<dbReference type="EMBL" id="JAIVGD010000028">
    <property type="protein sequence ID" value="KAH0738464.1"/>
    <property type="molecule type" value="Genomic_DNA"/>
</dbReference>
<reference evidence="1 2" key="1">
    <citation type="journal article" date="2021" name="bioRxiv">
        <title>Chromosome-scale and haplotype-resolved genome assembly of a tetraploid potato cultivar.</title>
        <authorList>
            <person name="Sun H."/>
            <person name="Jiao W.-B."/>
            <person name="Krause K."/>
            <person name="Campoy J.A."/>
            <person name="Goel M."/>
            <person name="Folz-Donahue K."/>
            <person name="Kukat C."/>
            <person name="Huettel B."/>
            <person name="Schneeberger K."/>
        </authorList>
    </citation>
    <scope>NUCLEOTIDE SEQUENCE [LARGE SCALE GENOMIC DNA]</scope>
    <source>
        <strain evidence="1">SolTubOtavaFocal</strain>
        <tissue evidence="1">Leaves</tissue>
    </source>
</reference>
<evidence type="ECO:0000313" key="2">
    <source>
        <dbReference type="Proteomes" id="UP000826656"/>
    </source>
</evidence>
<name>A0ABQ7TW26_SOLTU</name>
<sequence>MTELLQERRIKTWLRARGLKEREHQPLEKKHQPGLMIIHHIGMKTYNNTMDEFLDANWILQKLGKDAKRKRVEVHHSSNNTWHRETVVEVFEGSSVVFVALDDGKKKNLELGKQEIRFVSQKQKR</sequence>
<gene>
    <name evidence="1" type="ORF">KY290_037169</name>
</gene>
<comment type="caution">
    <text evidence="1">The sequence shown here is derived from an EMBL/GenBank/DDBJ whole genome shotgun (WGS) entry which is preliminary data.</text>
</comment>
<dbReference type="Proteomes" id="UP000826656">
    <property type="component" value="Unassembled WGS sequence"/>
</dbReference>
<organism evidence="1 2">
    <name type="scientific">Solanum tuberosum</name>
    <name type="common">Potato</name>
    <dbReference type="NCBI Taxonomy" id="4113"/>
    <lineage>
        <taxon>Eukaryota</taxon>
        <taxon>Viridiplantae</taxon>
        <taxon>Streptophyta</taxon>
        <taxon>Embryophyta</taxon>
        <taxon>Tracheophyta</taxon>
        <taxon>Spermatophyta</taxon>
        <taxon>Magnoliopsida</taxon>
        <taxon>eudicotyledons</taxon>
        <taxon>Gunneridae</taxon>
        <taxon>Pentapetalae</taxon>
        <taxon>asterids</taxon>
        <taxon>lamiids</taxon>
        <taxon>Solanales</taxon>
        <taxon>Solanaceae</taxon>
        <taxon>Solanoideae</taxon>
        <taxon>Solaneae</taxon>
        <taxon>Solanum</taxon>
    </lineage>
</organism>
<evidence type="ECO:0000313" key="1">
    <source>
        <dbReference type="EMBL" id="KAH0738464.1"/>
    </source>
</evidence>
<keyword evidence="2" id="KW-1185">Reference proteome</keyword>